<comment type="caution">
    <text evidence="2">The sequence shown here is derived from an EMBL/GenBank/DDBJ whole genome shotgun (WGS) entry which is preliminary data.</text>
</comment>
<dbReference type="AlphaFoldDB" id="A0A1F5L6J6"/>
<feature type="compositionally biased region" description="Polar residues" evidence="1">
    <location>
        <begin position="70"/>
        <end position="79"/>
    </location>
</feature>
<protein>
    <submittedName>
        <fullName evidence="2">Uncharacterized protein</fullName>
    </submittedName>
</protein>
<dbReference type="RefSeq" id="XP_022483986.1">
    <property type="nucleotide sequence ID" value="XM_022636205.1"/>
</dbReference>
<dbReference type="Proteomes" id="UP000177622">
    <property type="component" value="Unassembled WGS sequence"/>
</dbReference>
<organism evidence="2 3">
    <name type="scientific">Penicillium arizonense</name>
    <dbReference type="NCBI Taxonomy" id="1835702"/>
    <lineage>
        <taxon>Eukaryota</taxon>
        <taxon>Fungi</taxon>
        <taxon>Dikarya</taxon>
        <taxon>Ascomycota</taxon>
        <taxon>Pezizomycotina</taxon>
        <taxon>Eurotiomycetes</taxon>
        <taxon>Eurotiomycetidae</taxon>
        <taxon>Eurotiales</taxon>
        <taxon>Aspergillaceae</taxon>
        <taxon>Penicillium</taxon>
    </lineage>
</organism>
<evidence type="ECO:0000256" key="1">
    <source>
        <dbReference type="SAM" id="MobiDB-lite"/>
    </source>
</evidence>
<dbReference type="EMBL" id="LXJU01000028">
    <property type="protein sequence ID" value="OGE48531.1"/>
    <property type="molecule type" value="Genomic_DNA"/>
</dbReference>
<gene>
    <name evidence="2" type="ORF">PENARI_c028G06633</name>
</gene>
<sequence>MDYKLSRIPFLEKSGWLTNLFHGGNESGENFRRVVGQFIHGDHGNASQIFQPSVDRSLLDSVATSVATTIASPRESTSPRTDRKAETQDLSPLEGKKRAAESSTLSRKLATQEMQRKRHLSTTEISTKMINDTIQYLQTASDHISASDTISSREWATMHLATQLLLSRHSQKPSAGGVLLRMMNGYMIEKLLLLLSYPW</sequence>
<evidence type="ECO:0000313" key="2">
    <source>
        <dbReference type="EMBL" id="OGE48531.1"/>
    </source>
</evidence>
<dbReference type="OrthoDB" id="4361003at2759"/>
<proteinExistence type="predicted"/>
<feature type="region of interest" description="Disordered" evidence="1">
    <location>
        <begin position="70"/>
        <end position="122"/>
    </location>
</feature>
<evidence type="ECO:0000313" key="3">
    <source>
        <dbReference type="Proteomes" id="UP000177622"/>
    </source>
</evidence>
<accession>A0A1F5L6J6</accession>
<keyword evidence="3" id="KW-1185">Reference proteome</keyword>
<dbReference type="GeneID" id="34580939"/>
<name>A0A1F5L6J6_PENAI</name>
<reference evidence="2 3" key="1">
    <citation type="journal article" date="2016" name="Sci. Rep.">
        <title>Penicillium arizonense, a new, genome sequenced fungal species, reveals a high chemical diversity in secreted metabolites.</title>
        <authorList>
            <person name="Grijseels S."/>
            <person name="Nielsen J.C."/>
            <person name="Randelovic M."/>
            <person name="Nielsen J."/>
            <person name="Nielsen K.F."/>
            <person name="Workman M."/>
            <person name="Frisvad J.C."/>
        </authorList>
    </citation>
    <scope>NUCLEOTIDE SEQUENCE [LARGE SCALE GENOMIC DNA]</scope>
    <source>
        <strain evidence="2 3">CBS 141311</strain>
    </source>
</reference>